<dbReference type="KEGG" id="cgob:115022469"/>
<evidence type="ECO:0000256" key="3">
    <source>
        <dbReference type="ARBA" id="ARBA00023180"/>
    </source>
</evidence>
<dbReference type="AlphaFoldDB" id="A0A6J2RK19"/>
<evidence type="ECO:0000259" key="7">
    <source>
        <dbReference type="PROSITE" id="PS50835"/>
    </source>
</evidence>
<feature type="transmembrane region" description="Helical" evidence="5">
    <location>
        <begin position="419"/>
        <end position="443"/>
    </location>
</feature>
<dbReference type="InterPro" id="IPR052598">
    <property type="entry name" value="IgSF_CEA-related"/>
</dbReference>
<dbReference type="PANTHER" id="PTHR44337">
    <property type="entry name" value="CARCINOEMBRYONIC ANTIGEN-RELATED CELL ADHESION MOLECULE 8"/>
    <property type="match status" value="1"/>
</dbReference>
<dbReference type="Proteomes" id="UP000504630">
    <property type="component" value="Chromosome 1"/>
</dbReference>
<dbReference type="InterPro" id="IPR013783">
    <property type="entry name" value="Ig-like_fold"/>
</dbReference>
<reference evidence="9" key="1">
    <citation type="submission" date="2025-08" db="UniProtKB">
        <authorList>
            <consortium name="RefSeq"/>
        </authorList>
    </citation>
    <scope>IDENTIFICATION</scope>
</reference>
<dbReference type="CDD" id="cd00096">
    <property type="entry name" value="Ig"/>
    <property type="match status" value="2"/>
</dbReference>
<sequence length="520" mass="58003">MSASLFVVILGLYYCSKESYQSTLGRPELIGPTEALVKRVVDFYCELKISPENVAILLQLFKVDKSPKLLGEYTSLDREVAVFPMVIKPSHEGNLTCVAKAQNNSNIEPTVSDTQYLKVVEPVKGAKIVVPSGQVEFFEGKTLELRCKPTVGNHVSYSWMLNGQLVSQSRLLYVADDYLLIKRTTSQDSGSYMCVATNEFNKTDVFTANSSEVVITVKDLVSIPDISFTVLKEDSHNYSAMVACQTTKGTPPVTFSLYNRRGSVDNVTVDKRDVTFKVPMVLGRHLGWLQCQANNGDGIEYSQWISLEVVPVGGPVTMRYDYDIGENYAVISLRFYCKAAKGSLPRYQWFLNKTLLHDRGSFYYVVNQPPEESVLILSVGRSSTGSYHCEVSDSFDNTTAISSKMLYLDKEELNRLRSLVVVVVFGCFTFLVLLVSICLCIGAKSSQRQLGEKSLLSLEMEGMVASNEDELDFSEYDEDADVVKMARGGEFDQASEVSVDEWPQIEEVKKMLEDEPVEGP</sequence>
<keyword evidence="4" id="KW-0393">Immunoglobulin domain</keyword>
<protein>
    <submittedName>
        <fullName evidence="9">Fc receptor-like protein 3 isoform X1</fullName>
    </submittedName>
</protein>
<dbReference type="Pfam" id="PF13927">
    <property type="entry name" value="Ig_3"/>
    <property type="match status" value="1"/>
</dbReference>
<evidence type="ECO:0000256" key="2">
    <source>
        <dbReference type="ARBA" id="ARBA00023157"/>
    </source>
</evidence>
<dbReference type="InterPro" id="IPR007110">
    <property type="entry name" value="Ig-like_dom"/>
</dbReference>
<dbReference type="RefSeq" id="XP_029309690.1">
    <property type="nucleotide sequence ID" value="XM_029453830.1"/>
</dbReference>
<dbReference type="SUPFAM" id="SSF48726">
    <property type="entry name" value="Immunoglobulin"/>
    <property type="match status" value="2"/>
</dbReference>
<keyword evidence="5" id="KW-1133">Transmembrane helix</keyword>
<dbReference type="GeneID" id="115022469"/>
<proteinExistence type="predicted"/>
<keyword evidence="5" id="KW-0812">Transmembrane</keyword>
<organism evidence="8 9">
    <name type="scientific">Cottoperca gobio</name>
    <name type="common">Frogmouth</name>
    <name type="synonym">Aphritis gobio</name>
    <dbReference type="NCBI Taxonomy" id="56716"/>
    <lineage>
        <taxon>Eukaryota</taxon>
        <taxon>Metazoa</taxon>
        <taxon>Chordata</taxon>
        <taxon>Craniata</taxon>
        <taxon>Vertebrata</taxon>
        <taxon>Euteleostomi</taxon>
        <taxon>Actinopterygii</taxon>
        <taxon>Neopterygii</taxon>
        <taxon>Teleostei</taxon>
        <taxon>Neoteleostei</taxon>
        <taxon>Acanthomorphata</taxon>
        <taxon>Eupercaria</taxon>
        <taxon>Perciformes</taxon>
        <taxon>Notothenioidei</taxon>
        <taxon>Bovichtidae</taxon>
        <taxon>Cottoperca</taxon>
    </lineage>
</organism>
<dbReference type="SMART" id="SM00409">
    <property type="entry name" value="IG"/>
    <property type="match status" value="2"/>
</dbReference>
<feature type="domain" description="Ig-like" evidence="7">
    <location>
        <begin position="315"/>
        <end position="402"/>
    </location>
</feature>
<evidence type="ECO:0000256" key="6">
    <source>
        <dbReference type="SAM" id="SignalP"/>
    </source>
</evidence>
<dbReference type="PANTHER" id="PTHR44337:SF20">
    <property type="entry name" value="CARCINOEMBRYONIC ANTIGEN-RELATED CELL ADHESION MOLECULE 5-RELATED"/>
    <property type="match status" value="1"/>
</dbReference>
<dbReference type="OrthoDB" id="9947088at2759"/>
<keyword evidence="5" id="KW-0472">Membrane</keyword>
<dbReference type="InterPro" id="IPR036179">
    <property type="entry name" value="Ig-like_dom_sf"/>
</dbReference>
<evidence type="ECO:0000256" key="5">
    <source>
        <dbReference type="SAM" id="Phobius"/>
    </source>
</evidence>
<evidence type="ECO:0000313" key="9">
    <source>
        <dbReference type="RefSeq" id="XP_029309690.1"/>
    </source>
</evidence>
<evidence type="ECO:0000256" key="1">
    <source>
        <dbReference type="ARBA" id="ARBA00022729"/>
    </source>
</evidence>
<keyword evidence="1 6" id="KW-0732">Signal</keyword>
<dbReference type="InParanoid" id="A0A6J2RK19"/>
<accession>A0A6J2RK19</accession>
<feature type="domain" description="Ig-like" evidence="7">
    <location>
        <begin position="109"/>
        <end position="216"/>
    </location>
</feature>
<keyword evidence="2" id="KW-1015">Disulfide bond</keyword>
<keyword evidence="3" id="KW-0325">Glycoprotein</keyword>
<dbReference type="InterPro" id="IPR003599">
    <property type="entry name" value="Ig_sub"/>
</dbReference>
<feature type="signal peptide" evidence="6">
    <location>
        <begin position="1"/>
        <end position="19"/>
    </location>
</feature>
<name>A0A6J2RK19_COTGO</name>
<keyword evidence="8" id="KW-1185">Reference proteome</keyword>
<feature type="chain" id="PRO_5026759705" evidence="6">
    <location>
        <begin position="20"/>
        <end position="520"/>
    </location>
</feature>
<gene>
    <name evidence="9" type="primary">LOC115022469</name>
</gene>
<evidence type="ECO:0000313" key="8">
    <source>
        <dbReference type="Proteomes" id="UP000504630"/>
    </source>
</evidence>
<evidence type="ECO:0000256" key="4">
    <source>
        <dbReference type="ARBA" id="ARBA00023319"/>
    </source>
</evidence>
<dbReference type="Gene3D" id="2.60.40.10">
    <property type="entry name" value="Immunoglobulins"/>
    <property type="match status" value="2"/>
</dbReference>
<dbReference type="PROSITE" id="PS50835">
    <property type="entry name" value="IG_LIKE"/>
    <property type="match status" value="2"/>
</dbReference>